<evidence type="ECO:0000313" key="1">
    <source>
        <dbReference type="EMBL" id="KAK7073474.1"/>
    </source>
</evidence>
<dbReference type="Proteomes" id="UP001381693">
    <property type="component" value="Unassembled WGS sequence"/>
</dbReference>
<name>A0AAN8X7J9_HALRR</name>
<dbReference type="AlphaFoldDB" id="A0AAN8X7J9"/>
<reference evidence="1 2" key="1">
    <citation type="submission" date="2023-11" db="EMBL/GenBank/DDBJ databases">
        <title>Halocaridina rubra genome assembly.</title>
        <authorList>
            <person name="Smith C."/>
        </authorList>
    </citation>
    <scope>NUCLEOTIDE SEQUENCE [LARGE SCALE GENOMIC DNA]</scope>
    <source>
        <strain evidence="1">EP-1</strain>
        <tissue evidence="1">Whole</tissue>
    </source>
</reference>
<sequence>ALCFLDIACLKETGKHGAKMYGILEEKISESNKKIPITFRSGLKLEQKLIFMEFQKTGRKANGNFQIFEGNFSGNFQNLHSINSKEFILNEKVSIDSKPCKEKIWES</sequence>
<accession>A0AAN8X7J9</accession>
<proteinExistence type="predicted"/>
<feature type="non-terminal residue" evidence="1">
    <location>
        <position position="1"/>
    </location>
</feature>
<comment type="caution">
    <text evidence="1">The sequence shown here is derived from an EMBL/GenBank/DDBJ whole genome shotgun (WGS) entry which is preliminary data.</text>
</comment>
<protein>
    <submittedName>
        <fullName evidence="1">Uncharacterized protein</fullName>
    </submittedName>
</protein>
<dbReference type="EMBL" id="JAXCGZ010012725">
    <property type="protein sequence ID" value="KAK7073474.1"/>
    <property type="molecule type" value="Genomic_DNA"/>
</dbReference>
<gene>
    <name evidence="1" type="ORF">SK128_014759</name>
</gene>
<keyword evidence="2" id="KW-1185">Reference proteome</keyword>
<organism evidence="1 2">
    <name type="scientific">Halocaridina rubra</name>
    <name type="common">Hawaiian red shrimp</name>
    <dbReference type="NCBI Taxonomy" id="373956"/>
    <lineage>
        <taxon>Eukaryota</taxon>
        <taxon>Metazoa</taxon>
        <taxon>Ecdysozoa</taxon>
        <taxon>Arthropoda</taxon>
        <taxon>Crustacea</taxon>
        <taxon>Multicrustacea</taxon>
        <taxon>Malacostraca</taxon>
        <taxon>Eumalacostraca</taxon>
        <taxon>Eucarida</taxon>
        <taxon>Decapoda</taxon>
        <taxon>Pleocyemata</taxon>
        <taxon>Caridea</taxon>
        <taxon>Atyoidea</taxon>
        <taxon>Atyidae</taxon>
        <taxon>Halocaridina</taxon>
    </lineage>
</organism>
<evidence type="ECO:0000313" key="2">
    <source>
        <dbReference type="Proteomes" id="UP001381693"/>
    </source>
</evidence>